<proteinExistence type="predicted"/>
<evidence type="ECO:0000256" key="1">
    <source>
        <dbReference type="SAM" id="Coils"/>
    </source>
</evidence>
<comment type="caution">
    <text evidence="3">The sequence shown here is derived from an EMBL/GenBank/DDBJ whole genome shotgun (WGS) entry which is preliminary data.</text>
</comment>
<gene>
    <name evidence="3" type="ORF">RUM44_005413</name>
</gene>
<evidence type="ECO:0000313" key="3">
    <source>
        <dbReference type="EMBL" id="KAK6617056.1"/>
    </source>
</evidence>
<feature type="coiled-coil region" evidence="1">
    <location>
        <begin position="314"/>
        <end position="358"/>
    </location>
</feature>
<feature type="coiled-coil region" evidence="1">
    <location>
        <begin position="155"/>
        <end position="273"/>
    </location>
</feature>
<name>A0ABR1ADG8_POLSC</name>
<protein>
    <recommendedName>
        <fullName evidence="5">Trichohyalin-plectin-homology domain-containing protein</fullName>
    </recommendedName>
</protein>
<feature type="region of interest" description="Disordered" evidence="2">
    <location>
        <begin position="480"/>
        <end position="509"/>
    </location>
</feature>
<dbReference type="InterPro" id="IPR039986">
    <property type="entry name" value="CFAP210"/>
</dbReference>
<dbReference type="Proteomes" id="UP001359485">
    <property type="component" value="Unassembled WGS sequence"/>
</dbReference>
<keyword evidence="4" id="KW-1185">Reference proteome</keyword>
<evidence type="ECO:0008006" key="5">
    <source>
        <dbReference type="Google" id="ProtNLM"/>
    </source>
</evidence>
<feature type="coiled-coil region" evidence="1">
    <location>
        <begin position="41"/>
        <end position="103"/>
    </location>
</feature>
<sequence>MRYIDIGGHVMPRNCKYGPRPAEGIVLNDLEWWSIADHLVKEEREKEMAAVLKAKEEAKRNISYQMTKNWSNTLASVKTQSEQKRIEKREKEKQDKIDKYNEIMKNRTEDRKKILDSVKMVMAEEKNSSRTIKSGVLLSMVVQERRDQIEKKNVLRDEEKQKDKEMGERLKAEAEEFEKDTANKKLMEKNKRKLQKEMLDKQMEVIQLRRKAMEEEREEEKQDLKNMKLEADRVHHCNMVEKSFRKEFAAKLIEKTQSQIEHEQRLALEEEEENEINKIFLEYSKKFKKNRKVKEQEALRETIERRTKMAELLAEKLAEASRSETEKLEAAETEKLQLEEERENLKKQQQQMRVAEIKDMESKVKEKLSRKRYQAKEAMKWDVIQACRSAEVNQKWRENMQKRIRDQKIKTREIYDQQCKERAEREAKDLKEWLEPEEGDAETAEEERQYIEMALNYVKKNNLPEYPVLAAVAEVNKSKVPLNEKSGVTRGKEAGEKENSEKKTKPDTLGVGCYCFKY</sequence>
<reference evidence="3 4" key="1">
    <citation type="submission" date="2023-09" db="EMBL/GenBank/DDBJ databases">
        <title>Genomes of two closely related lineages of the louse Polyplax serrata with different host specificities.</title>
        <authorList>
            <person name="Martinu J."/>
            <person name="Tarabai H."/>
            <person name="Stefka J."/>
            <person name="Hypsa V."/>
        </authorList>
    </citation>
    <scope>NUCLEOTIDE SEQUENCE [LARGE SCALE GENOMIC DNA]</scope>
    <source>
        <strain evidence="3">98ZLc_SE</strain>
    </source>
</reference>
<dbReference type="PANTHER" id="PTHR28663:SF1">
    <property type="entry name" value="CILIA- AND FLAGELLA- ASSOCIATED PROTEIN 210"/>
    <property type="match status" value="1"/>
</dbReference>
<keyword evidence="1" id="KW-0175">Coiled coil</keyword>
<evidence type="ECO:0000313" key="4">
    <source>
        <dbReference type="Proteomes" id="UP001359485"/>
    </source>
</evidence>
<dbReference type="PANTHER" id="PTHR28663">
    <property type="entry name" value="COILED-COIL DOMAIN-CONTAINING PROTEIN 173"/>
    <property type="match status" value="1"/>
</dbReference>
<feature type="compositionally biased region" description="Basic and acidic residues" evidence="2">
    <location>
        <begin position="490"/>
        <end position="506"/>
    </location>
</feature>
<organism evidence="3 4">
    <name type="scientific">Polyplax serrata</name>
    <name type="common">Common mouse louse</name>
    <dbReference type="NCBI Taxonomy" id="468196"/>
    <lineage>
        <taxon>Eukaryota</taxon>
        <taxon>Metazoa</taxon>
        <taxon>Ecdysozoa</taxon>
        <taxon>Arthropoda</taxon>
        <taxon>Hexapoda</taxon>
        <taxon>Insecta</taxon>
        <taxon>Pterygota</taxon>
        <taxon>Neoptera</taxon>
        <taxon>Paraneoptera</taxon>
        <taxon>Psocodea</taxon>
        <taxon>Troctomorpha</taxon>
        <taxon>Phthiraptera</taxon>
        <taxon>Anoplura</taxon>
        <taxon>Polyplacidae</taxon>
        <taxon>Polyplax</taxon>
    </lineage>
</organism>
<dbReference type="EMBL" id="JAWJWF010000053">
    <property type="protein sequence ID" value="KAK6617056.1"/>
    <property type="molecule type" value="Genomic_DNA"/>
</dbReference>
<evidence type="ECO:0000256" key="2">
    <source>
        <dbReference type="SAM" id="MobiDB-lite"/>
    </source>
</evidence>
<accession>A0ABR1ADG8</accession>